<evidence type="ECO:0000313" key="1">
    <source>
        <dbReference type="EMBL" id="KAK0146616.1"/>
    </source>
</evidence>
<evidence type="ECO:0000313" key="2">
    <source>
        <dbReference type="Proteomes" id="UP001174136"/>
    </source>
</evidence>
<dbReference type="AlphaFoldDB" id="A0AA47P160"/>
<keyword evidence="2" id="KW-1185">Reference proteome</keyword>
<comment type="caution">
    <text evidence="1">The sequence shown here is derived from an EMBL/GenBank/DDBJ whole genome shotgun (WGS) entry which is preliminary data.</text>
</comment>
<gene>
    <name evidence="1" type="ORF">N1851_014071</name>
</gene>
<proteinExistence type="predicted"/>
<accession>A0AA47P160</accession>
<reference evidence="1" key="1">
    <citation type="journal article" date="2023" name="Front. Mar. Sci.">
        <title>A new Merluccius polli reference genome to investigate the effects of global change in West African waters.</title>
        <authorList>
            <person name="Mateo J.L."/>
            <person name="Blanco-Fernandez C."/>
            <person name="Garcia-Vazquez E."/>
            <person name="Machado-Schiaffino G."/>
        </authorList>
    </citation>
    <scope>NUCLEOTIDE SEQUENCE</scope>
    <source>
        <strain evidence="1">C29</strain>
        <tissue evidence="1">Fin</tissue>
    </source>
</reference>
<sequence>MEEANERKHAKYADLVEECHRWEWHARYVPIEVGCRGFAARSLCKAYSLLGSTGAHQRKAIKTTTEAAEKASRWLWIAKGTQGDANFRVGQQIPASGMVRPFSQVVNSRVK</sequence>
<dbReference type="EMBL" id="JAOPHQ010002564">
    <property type="protein sequence ID" value="KAK0146616.1"/>
    <property type="molecule type" value="Genomic_DNA"/>
</dbReference>
<organism evidence="1 2">
    <name type="scientific">Merluccius polli</name>
    <name type="common">Benguela hake</name>
    <name type="synonym">Merluccius cadenati</name>
    <dbReference type="NCBI Taxonomy" id="89951"/>
    <lineage>
        <taxon>Eukaryota</taxon>
        <taxon>Metazoa</taxon>
        <taxon>Chordata</taxon>
        <taxon>Craniata</taxon>
        <taxon>Vertebrata</taxon>
        <taxon>Euteleostomi</taxon>
        <taxon>Actinopterygii</taxon>
        <taxon>Neopterygii</taxon>
        <taxon>Teleostei</taxon>
        <taxon>Neoteleostei</taxon>
        <taxon>Acanthomorphata</taxon>
        <taxon>Zeiogadaria</taxon>
        <taxon>Gadariae</taxon>
        <taxon>Gadiformes</taxon>
        <taxon>Gadoidei</taxon>
        <taxon>Merlucciidae</taxon>
        <taxon>Merluccius</taxon>
    </lineage>
</organism>
<dbReference type="Proteomes" id="UP001174136">
    <property type="component" value="Unassembled WGS sequence"/>
</dbReference>
<name>A0AA47P160_MERPO</name>
<protein>
    <submittedName>
        <fullName evidence="1">Uncharacterized protein</fullName>
    </submittedName>
</protein>